<keyword evidence="1" id="KW-1133">Transmembrane helix</keyword>
<comment type="caution">
    <text evidence="2">The sequence shown here is derived from an EMBL/GenBank/DDBJ whole genome shotgun (WGS) entry which is preliminary data.</text>
</comment>
<keyword evidence="2" id="KW-0378">Hydrolase</keyword>
<dbReference type="Proteomes" id="UP000008367">
    <property type="component" value="Unassembled WGS sequence"/>
</dbReference>
<proteinExistence type="predicted"/>
<dbReference type="AlphaFoldDB" id="A0A454CV04"/>
<evidence type="ECO:0000313" key="3">
    <source>
        <dbReference type="Proteomes" id="UP000008367"/>
    </source>
</evidence>
<keyword evidence="1" id="KW-0472">Membrane</keyword>
<protein>
    <submittedName>
        <fullName evidence="2">Alpha/beta hydrolase fold family protein</fullName>
    </submittedName>
</protein>
<evidence type="ECO:0000313" key="2">
    <source>
        <dbReference type="EMBL" id="EKM30257.1"/>
    </source>
</evidence>
<organism evidence="2 3">
    <name type="scientific">Vibrio harveyi</name>
    <name type="common">Beneckea harveyi</name>
    <dbReference type="NCBI Taxonomy" id="669"/>
    <lineage>
        <taxon>Bacteria</taxon>
        <taxon>Pseudomonadati</taxon>
        <taxon>Pseudomonadota</taxon>
        <taxon>Gammaproteobacteria</taxon>
        <taxon>Vibrionales</taxon>
        <taxon>Vibrionaceae</taxon>
        <taxon>Vibrio</taxon>
    </lineage>
</organism>
<accession>A0A454CV04</accession>
<dbReference type="EMBL" id="AJSR01001716">
    <property type="protein sequence ID" value="EKM30257.1"/>
    <property type="molecule type" value="Genomic_DNA"/>
</dbReference>
<feature type="non-terminal residue" evidence="2">
    <location>
        <position position="1"/>
    </location>
</feature>
<keyword evidence="1" id="KW-0812">Transmembrane</keyword>
<name>A0A454CV04_VIBHA</name>
<dbReference type="GO" id="GO:0016787">
    <property type="term" value="F:hydrolase activity"/>
    <property type="evidence" value="ECO:0007669"/>
    <property type="project" value="UniProtKB-KW"/>
</dbReference>
<reference evidence="2 3" key="1">
    <citation type="submission" date="2012-10" db="EMBL/GenBank/DDBJ databases">
        <title>Genome sequence of Vibrio Cholerae HENC-02.</title>
        <authorList>
            <person name="Eppinger M."/>
            <person name="Hasan N.A."/>
            <person name="Sengamalay N."/>
            <person name="Hine E."/>
            <person name="Su Q."/>
            <person name="Daugherty S.C."/>
            <person name="Young S."/>
            <person name="Sadzewicz L."/>
            <person name="Tallon L."/>
            <person name="Cebula T.A."/>
            <person name="Ravel J."/>
            <person name="Colwell R.R."/>
        </authorList>
    </citation>
    <scope>NUCLEOTIDE SEQUENCE [LARGE SCALE GENOMIC DNA]</scope>
    <source>
        <strain evidence="2 3">HENC-02</strain>
    </source>
</reference>
<gene>
    <name evidence="2" type="ORF">VCHENC02_4006B</name>
</gene>
<evidence type="ECO:0000256" key="1">
    <source>
        <dbReference type="SAM" id="Phobius"/>
    </source>
</evidence>
<sequence length="24" mass="2538">SIITSKVIALLILTYCIGTVTALM</sequence>
<feature type="transmembrane region" description="Helical" evidence="1">
    <location>
        <begin position="7"/>
        <end position="23"/>
    </location>
</feature>